<dbReference type="OrthoDB" id="167398at2759"/>
<feature type="domain" description="Ferric reductase NAD binding" evidence="9">
    <location>
        <begin position="292"/>
        <end position="474"/>
    </location>
</feature>
<dbReference type="GO" id="GO:0016174">
    <property type="term" value="F:NAD(P)H oxidase H2O2-forming activity"/>
    <property type="evidence" value="ECO:0007669"/>
    <property type="project" value="TreeGrafter"/>
</dbReference>
<dbReference type="Pfam" id="PF08030">
    <property type="entry name" value="NAD_binding_6"/>
    <property type="match status" value="1"/>
</dbReference>
<sequence>MAVLFVWKFLQYRDKAAFKVMGYCLTTAKGAAETLKLNMALVLLPVCRNTLTWLRSSRARAFVPFDDNINFHKIIACAIVIGILVHAGTHLACDFPRIINSTPEDFALIASPFNGVKPTFKDLMTGAEGITGISMVILTTIAFTLASTHFRRNRVSLPAPLDRLTGFNAFWYTHHLLVIVYIMLIVHGTLLFFADKWYQKTTWMYISVPLLLYTAERSIRACRSNHYSVKILKVSMLPGEVLSIIMSKPPGFKYKSGQYIFLQCPTISRFECRPKLLVDGPYGAPAQDYRSYDVLLLIGLGIGATPFISILKDLMNNSRDEQILNEFSRSDFSWNSYTSSYTTPTQISTQGVEKKAVKAHFYWVTREPGSVEWFRGVMEEISDMDFRGQIELHNYLTSVYDEGDARSTLIKMVQALNHAKHGVDILSGTRVRTHFARPNWKEVFGSIARKHPNSTVGVFYCGIPTVAKELKKQAQEMSQKTTTRFEFHKENF</sequence>
<evidence type="ECO:0000256" key="3">
    <source>
        <dbReference type="ARBA" id="ARBA00022989"/>
    </source>
</evidence>
<dbReference type="PANTHER" id="PTHR11972">
    <property type="entry name" value="NADPH OXIDASE"/>
    <property type="match status" value="1"/>
</dbReference>
<dbReference type="PANTHER" id="PTHR11972:SF44">
    <property type="entry name" value="RESPIRATORY BURST OXIDASE HOMOLOG PROTEIN E"/>
    <property type="match status" value="1"/>
</dbReference>
<evidence type="ECO:0000256" key="2">
    <source>
        <dbReference type="ARBA" id="ARBA00022692"/>
    </source>
</evidence>
<dbReference type="GO" id="GO:0005886">
    <property type="term" value="C:plasma membrane"/>
    <property type="evidence" value="ECO:0007669"/>
    <property type="project" value="TreeGrafter"/>
</dbReference>
<feature type="domain" description="FAD-binding 8" evidence="8">
    <location>
        <begin position="227"/>
        <end position="274"/>
    </location>
</feature>
<evidence type="ECO:0000259" key="9">
    <source>
        <dbReference type="Pfam" id="PF08030"/>
    </source>
</evidence>
<dbReference type="InterPro" id="IPR017938">
    <property type="entry name" value="Riboflavin_synthase-like_b-brl"/>
</dbReference>
<evidence type="ECO:0000259" key="7">
    <source>
        <dbReference type="Pfam" id="PF01794"/>
    </source>
</evidence>
<keyword evidence="5 6" id="KW-0472">Membrane</keyword>
<reference evidence="11" key="2">
    <citation type="submission" date="2025-08" db="UniProtKB">
        <authorList>
            <consortium name="RefSeq"/>
        </authorList>
    </citation>
    <scope>IDENTIFICATION</scope>
    <source>
        <tissue evidence="11">Leaf</tissue>
    </source>
</reference>
<gene>
    <name evidence="11" type="primary">LOC108808420</name>
</gene>
<comment type="subcellular location">
    <subcellularLocation>
        <location evidence="1">Membrane</location>
        <topology evidence="1">Multi-pass membrane protein</topology>
    </subcellularLocation>
</comment>
<dbReference type="FunFam" id="3.40.50.80:FF:000028">
    <property type="entry name" value="Respiratory burst oxidase protein E"/>
    <property type="match status" value="1"/>
</dbReference>
<feature type="domain" description="Ferric oxidoreductase" evidence="7">
    <location>
        <begin position="38"/>
        <end position="184"/>
    </location>
</feature>
<dbReference type="SUPFAM" id="SSF63380">
    <property type="entry name" value="Riboflavin synthase domain-like"/>
    <property type="match status" value="1"/>
</dbReference>
<organism evidence="10 11">
    <name type="scientific">Raphanus sativus</name>
    <name type="common">Radish</name>
    <name type="synonym">Raphanus raphanistrum var. sativus</name>
    <dbReference type="NCBI Taxonomy" id="3726"/>
    <lineage>
        <taxon>Eukaryota</taxon>
        <taxon>Viridiplantae</taxon>
        <taxon>Streptophyta</taxon>
        <taxon>Embryophyta</taxon>
        <taxon>Tracheophyta</taxon>
        <taxon>Spermatophyta</taxon>
        <taxon>Magnoliopsida</taxon>
        <taxon>eudicotyledons</taxon>
        <taxon>Gunneridae</taxon>
        <taxon>Pentapetalae</taxon>
        <taxon>rosids</taxon>
        <taxon>malvids</taxon>
        <taxon>Brassicales</taxon>
        <taxon>Brassicaceae</taxon>
        <taxon>Brassiceae</taxon>
        <taxon>Raphanus</taxon>
    </lineage>
</organism>
<reference evidence="10" key="1">
    <citation type="journal article" date="2019" name="Database">
        <title>The radish genome database (RadishGD): an integrated information resource for radish genomics.</title>
        <authorList>
            <person name="Yu H.J."/>
            <person name="Baek S."/>
            <person name="Lee Y.J."/>
            <person name="Cho A."/>
            <person name="Mun J.H."/>
        </authorList>
    </citation>
    <scope>NUCLEOTIDE SEQUENCE [LARGE SCALE GENOMIC DNA]</scope>
    <source>
        <strain evidence="10">cv. WK10039</strain>
    </source>
</reference>
<feature type="transmembrane region" description="Helical" evidence="6">
    <location>
        <begin position="170"/>
        <end position="194"/>
    </location>
</feature>
<keyword evidence="3 6" id="KW-1133">Transmembrane helix</keyword>
<dbReference type="InterPro" id="IPR013112">
    <property type="entry name" value="FAD-bd_8"/>
</dbReference>
<evidence type="ECO:0000259" key="8">
    <source>
        <dbReference type="Pfam" id="PF08022"/>
    </source>
</evidence>
<dbReference type="Proteomes" id="UP000504610">
    <property type="component" value="Chromosome 6"/>
</dbReference>
<keyword evidence="2 6" id="KW-0812">Transmembrane</keyword>
<evidence type="ECO:0000256" key="5">
    <source>
        <dbReference type="ARBA" id="ARBA00023136"/>
    </source>
</evidence>
<dbReference type="InterPro" id="IPR050369">
    <property type="entry name" value="RBOH/FRE"/>
</dbReference>
<feature type="transmembrane region" description="Helical" evidence="6">
    <location>
        <begin position="294"/>
        <end position="311"/>
    </location>
</feature>
<evidence type="ECO:0000256" key="1">
    <source>
        <dbReference type="ARBA" id="ARBA00004141"/>
    </source>
</evidence>
<evidence type="ECO:0000313" key="11">
    <source>
        <dbReference type="RefSeq" id="XP_056843258.1"/>
    </source>
</evidence>
<dbReference type="Pfam" id="PF08022">
    <property type="entry name" value="FAD_binding_8"/>
    <property type="match status" value="1"/>
</dbReference>
<dbReference type="Gene3D" id="3.40.50.80">
    <property type="entry name" value="Nucleotide-binding domain of ferredoxin-NADP reductase (FNR) module"/>
    <property type="match status" value="1"/>
</dbReference>
<evidence type="ECO:0000256" key="6">
    <source>
        <dbReference type="SAM" id="Phobius"/>
    </source>
</evidence>
<feature type="transmembrane region" description="Helical" evidence="6">
    <location>
        <begin position="130"/>
        <end position="150"/>
    </location>
</feature>
<keyword evidence="4" id="KW-0560">Oxidoreductase</keyword>
<proteinExistence type="predicted"/>
<dbReference type="GeneID" id="108808420"/>
<dbReference type="CDD" id="cd06186">
    <property type="entry name" value="NOX_Duox_like_FAD_NADP"/>
    <property type="match status" value="1"/>
</dbReference>
<dbReference type="Gene3D" id="2.40.30.10">
    <property type="entry name" value="Translation factors"/>
    <property type="match status" value="1"/>
</dbReference>
<accession>A0A9W3BVL4</accession>
<protein>
    <submittedName>
        <fullName evidence="11">Respiratory burst oxidase homolog protein E</fullName>
    </submittedName>
</protein>
<dbReference type="RefSeq" id="XP_056843258.1">
    <property type="nucleotide sequence ID" value="XM_056987278.1"/>
</dbReference>
<dbReference type="InterPro" id="IPR013121">
    <property type="entry name" value="Fe_red_NAD-bd_6"/>
</dbReference>
<dbReference type="AlphaFoldDB" id="A0A9W3BVL4"/>
<dbReference type="KEGG" id="rsz:108808420"/>
<name>A0A9W3BVL4_RAPSA</name>
<evidence type="ECO:0000313" key="10">
    <source>
        <dbReference type="Proteomes" id="UP000504610"/>
    </source>
</evidence>
<dbReference type="InterPro" id="IPR013130">
    <property type="entry name" value="Fe3_Rdtase_TM_dom"/>
</dbReference>
<evidence type="ECO:0000256" key="4">
    <source>
        <dbReference type="ARBA" id="ARBA00023002"/>
    </source>
</evidence>
<dbReference type="Pfam" id="PF01794">
    <property type="entry name" value="Ferric_reduct"/>
    <property type="match status" value="1"/>
</dbReference>
<dbReference type="InterPro" id="IPR039261">
    <property type="entry name" value="FNR_nucleotide-bd"/>
</dbReference>
<keyword evidence="10" id="KW-1185">Reference proteome</keyword>
<dbReference type="SUPFAM" id="SSF52343">
    <property type="entry name" value="Ferredoxin reductase-like, C-terminal NADP-linked domain"/>
    <property type="match status" value="1"/>
</dbReference>